<evidence type="ECO:0000313" key="2">
    <source>
        <dbReference type="EMBL" id="MBW4431169.1"/>
    </source>
</evidence>
<reference evidence="2" key="2">
    <citation type="journal article" date="2022" name="Microbiol. Resour. Announc.">
        <title>Metagenome Sequencing to Explore Phylogenomics of Terrestrial Cyanobacteria.</title>
        <authorList>
            <person name="Ward R.D."/>
            <person name="Stajich J.E."/>
            <person name="Johansen J.R."/>
            <person name="Huntemann M."/>
            <person name="Clum A."/>
            <person name="Foster B."/>
            <person name="Foster B."/>
            <person name="Roux S."/>
            <person name="Palaniappan K."/>
            <person name="Varghese N."/>
            <person name="Mukherjee S."/>
            <person name="Reddy T.B.K."/>
            <person name="Daum C."/>
            <person name="Copeland A."/>
            <person name="Chen I.A."/>
            <person name="Ivanova N.N."/>
            <person name="Kyrpides N.C."/>
            <person name="Shapiro N."/>
            <person name="Eloe-Fadrosh E.A."/>
            <person name="Pietrasiak N."/>
        </authorList>
    </citation>
    <scope>NUCLEOTIDE SEQUENCE</scope>
    <source>
        <strain evidence="2">HA4357-MV3</strain>
    </source>
</reference>
<dbReference type="AlphaFoldDB" id="A0A9E3H637"/>
<name>A0A9E3H637_9NOST</name>
<sequence>MTPALLLGVLYYTPFKLNQVPRQAIAIVLSTFVFVVLIHRQALLMMGLLVLL</sequence>
<feature type="transmembrane region" description="Helical" evidence="1">
    <location>
        <begin position="20"/>
        <end position="38"/>
    </location>
</feature>
<comment type="caution">
    <text evidence="2">The sequence shown here is derived from an EMBL/GenBank/DDBJ whole genome shotgun (WGS) entry which is preliminary data.</text>
</comment>
<proteinExistence type="predicted"/>
<keyword evidence="1" id="KW-0472">Membrane</keyword>
<organism evidence="2 3">
    <name type="scientific">Pelatocladus maniniholoensis HA4357-MV3</name>
    <dbReference type="NCBI Taxonomy" id="1117104"/>
    <lineage>
        <taxon>Bacteria</taxon>
        <taxon>Bacillati</taxon>
        <taxon>Cyanobacteriota</taxon>
        <taxon>Cyanophyceae</taxon>
        <taxon>Nostocales</taxon>
        <taxon>Nostocaceae</taxon>
        <taxon>Pelatocladus</taxon>
    </lineage>
</organism>
<reference evidence="2" key="1">
    <citation type="submission" date="2021-05" db="EMBL/GenBank/DDBJ databases">
        <authorList>
            <person name="Pietrasiak N."/>
            <person name="Ward R."/>
            <person name="Stajich J.E."/>
            <person name="Kurbessoian T."/>
        </authorList>
    </citation>
    <scope>NUCLEOTIDE SEQUENCE</scope>
    <source>
        <strain evidence="2">HA4357-MV3</strain>
    </source>
</reference>
<evidence type="ECO:0000313" key="3">
    <source>
        <dbReference type="Proteomes" id="UP000813215"/>
    </source>
</evidence>
<keyword evidence="1" id="KW-0812">Transmembrane</keyword>
<dbReference type="Proteomes" id="UP000813215">
    <property type="component" value="Unassembled WGS sequence"/>
</dbReference>
<keyword evidence="1" id="KW-1133">Transmembrane helix</keyword>
<accession>A0A9E3H637</accession>
<gene>
    <name evidence="2" type="ORF">KME28_05385</name>
</gene>
<dbReference type="EMBL" id="JAHHHW010000055">
    <property type="protein sequence ID" value="MBW4431169.1"/>
    <property type="molecule type" value="Genomic_DNA"/>
</dbReference>
<evidence type="ECO:0000256" key="1">
    <source>
        <dbReference type="SAM" id="Phobius"/>
    </source>
</evidence>
<protein>
    <submittedName>
        <fullName evidence="2">Uncharacterized protein</fullName>
    </submittedName>
</protein>